<evidence type="ECO:0000313" key="2">
    <source>
        <dbReference type="Proteomes" id="UP001589707"/>
    </source>
</evidence>
<gene>
    <name evidence="1" type="ORF">ACFFN1_01185</name>
</gene>
<keyword evidence="2" id="KW-1185">Reference proteome</keyword>
<proteinExistence type="predicted"/>
<comment type="caution">
    <text evidence="1">The sequence shown here is derived from an EMBL/GenBank/DDBJ whole genome shotgun (WGS) entry which is preliminary data.</text>
</comment>
<evidence type="ECO:0000313" key="1">
    <source>
        <dbReference type="EMBL" id="MFB9775043.1"/>
    </source>
</evidence>
<organism evidence="1 2">
    <name type="scientific">Brevibacterium otitidis</name>
    <dbReference type="NCBI Taxonomy" id="53364"/>
    <lineage>
        <taxon>Bacteria</taxon>
        <taxon>Bacillati</taxon>
        <taxon>Actinomycetota</taxon>
        <taxon>Actinomycetes</taxon>
        <taxon>Micrococcales</taxon>
        <taxon>Brevibacteriaceae</taxon>
        <taxon>Brevibacterium</taxon>
    </lineage>
</organism>
<sequence>MLIDGGLGQQMASREAARLDRLRNRGKPVGRITLMDTVSVLKLAAGRKYIPDRSDMRKLYQRMRDIDDGLVPLGDTGLMNLDCWTSTR</sequence>
<accession>A0ABV5WXX7</accession>
<reference evidence="1 2" key="1">
    <citation type="submission" date="2024-09" db="EMBL/GenBank/DDBJ databases">
        <authorList>
            <person name="Sun Q."/>
            <person name="Mori K."/>
        </authorList>
    </citation>
    <scope>NUCLEOTIDE SEQUENCE [LARGE SCALE GENOMIC DNA]</scope>
    <source>
        <strain evidence="1 2">JCM 11683</strain>
    </source>
</reference>
<dbReference type="Proteomes" id="UP001589707">
    <property type="component" value="Unassembled WGS sequence"/>
</dbReference>
<name>A0ABV5WXX7_9MICO</name>
<dbReference type="RefSeq" id="WP_376837823.1">
    <property type="nucleotide sequence ID" value="NZ_JBHMAU010000014.1"/>
</dbReference>
<dbReference type="EMBL" id="JBHMAU010000014">
    <property type="protein sequence ID" value="MFB9775043.1"/>
    <property type="molecule type" value="Genomic_DNA"/>
</dbReference>
<protein>
    <submittedName>
        <fullName evidence="1">Uncharacterized protein</fullName>
    </submittedName>
</protein>